<keyword evidence="3" id="KW-1185">Reference proteome</keyword>
<reference evidence="2" key="2">
    <citation type="submission" date="2020-10" db="EMBL/GenBank/DDBJ databases">
        <authorList>
            <person name="Scholz U."/>
            <person name="Mascher M."/>
            <person name="Fiebig A."/>
        </authorList>
    </citation>
    <scope>NUCLEOTIDE SEQUENCE [LARGE SCALE GENOMIC DNA]</scope>
    <source>
        <strain evidence="2">cv. Morex</strain>
    </source>
</reference>
<dbReference type="Gramene" id="HORVU.MOREX.r2.5HG0403860.1">
    <property type="protein sequence ID" value="HORVU.MOREX.r2.5HG0403860.1.CDS.1"/>
    <property type="gene ID" value="HORVU.MOREX.r2.5HG0403860"/>
</dbReference>
<dbReference type="GO" id="GO:0010274">
    <property type="term" value="P:hydrotropism"/>
    <property type="evidence" value="ECO:0007669"/>
    <property type="project" value="InterPro"/>
</dbReference>
<dbReference type="GeneID" id="123397581"/>
<evidence type="ECO:0008006" key="4">
    <source>
        <dbReference type="Google" id="ProtNLM"/>
    </source>
</evidence>
<dbReference type="AlphaFoldDB" id="A0A8I7B997"/>
<dbReference type="InterPro" id="IPR006460">
    <property type="entry name" value="MIZ1-like_pln"/>
</dbReference>
<dbReference type="Gramene" id="HORVU.MOREX.r3.5HG0487490.1">
    <property type="protein sequence ID" value="HORVU.MOREX.r3.5HG0487490.1.CDS1"/>
    <property type="gene ID" value="HORVU.MOREX.r3.5HG0487490"/>
</dbReference>
<sequence length="321" mass="34175">MSSTRLHDATVHSATTTGQPLQAPVPSTLWLAGWLYIRTTREAPLLKKKASLHQLDRHSASTVRSMPSFVDGPSLRSLLRPSTNGRRTKVPDSAGGGGGGGGKGGGHGGIFKMFKLMPMLSSGCKMVALLGRHNSRALLADHATTVTLFGHRRGRVSLAIHEDTRAPPVFLIELPMLTSALHKEIGSGVVKLALESDTRSARRRLVEEYVWAVFCNGRKAGYSIRRKDASDDELHVMRLLRGVSMGAGVLPAAPEKDGGVPAGPDGELTYVRARVERVVGSKDSEAFYMINPHEGGVAGGDGGGGDDGSAPELSIFLVRMK</sequence>
<gene>
    <name evidence="2" type="primary">LOC123397581</name>
</gene>
<evidence type="ECO:0000313" key="3">
    <source>
        <dbReference type="Proteomes" id="UP000011116"/>
    </source>
</evidence>
<dbReference type="NCBIfam" id="TIGR01570">
    <property type="entry name" value="A_thal_3588"/>
    <property type="match status" value="1"/>
</dbReference>
<reference evidence="2" key="3">
    <citation type="submission" date="2022-01" db="UniProtKB">
        <authorList>
            <consortium name="EnsemblPlants"/>
        </authorList>
    </citation>
    <scope>IDENTIFICATION</scope>
    <source>
        <strain evidence="2">subsp. vulgare</strain>
    </source>
</reference>
<dbReference type="Proteomes" id="UP000011116">
    <property type="component" value="Chromosome 5H"/>
</dbReference>
<protein>
    <recommendedName>
        <fullName evidence="4">Protein MIZU-KUSSEI 1</fullName>
    </recommendedName>
</protein>
<accession>A0A8I7B997</accession>
<feature type="compositionally biased region" description="Gly residues" evidence="1">
    <location>
        <begin position="94"/>
        <end position="103"/>
    </location>
</feature>
<dbReference type="PANTHER" id="PTHR31696">
    <property type="entry name" value="PROTEIN MIZU-KUSSEI 1"/>
    <property type="match status" value="1"/>
</dbReference>
<reference evidence="3" key="1">
    <citation type="journal article" date="2012" name="Nature">
        <title>A physical, genetic and functional sequence assembly of the barley genome.</title>
        <authorList>
            <consortium name="The International Barley Genome Sequencing Consortium"/>
            <person name="Mayer K.F."/>
            <person name="Waugh R."/>
            <person name="Brown J.W."/>
            <person name="Schulman A."/>
            <person name="Langridge P."/>
            <person name="Platzer M."/>
            <person name="Fincher G.B."/>
            <person name="Muehlbauer G.J."/>
            <person name="Sato K."/>
            <person name="Close T.J."/>
            <person name="Wise R.P."/>
            <person name="Stein N."/>
        </authorList>
    </citation>
    <scope>NUCLEOTIDE SEQUENCE [LARGE SCALE GENOMIC DNA]</scope>
    <source>
        <strain evidence="3">cv. Morex</strain>
    </source>
</reference>
<evidence type="ECO:0000256" key="1">
    <source>
        <dbReference type="SAM" id="MobiDB-lite"/>
    </source>
</evidence>
<dbReference type="OrthoDB" id="672310at2759"/>
<name>A0A8I7B997_HORVV</name>
<dbReference type="OMA" id="DGRIHMS"/>
<organism evidence="2 3">
    <name type="scientific">Hordeum vulgare subsp. vulgare</name>
    <name type="common">Domesticated barley</name>
    <dbReference type="NCBI Taxonomy" id="112509"/>
    <lineage>
        <taxon>Eukaryota</taxon>
        <taxon>Viridiplantae</taxon>
        <taxon>Streptophyta</taxon>
        <taxon>Embryophyta</taxon>
        <taxon>Tracheophyta</taxon>
        <taxon>Spermatophyta</taxon>
        <taxon>Magnoliopsida</taxon>
        <taxon>Liliopsida</taxon>
        <taxon>Poales</taxon>
        <taxon>Poaceae</taxon>
        <taxon>BOP clade</taxon>
        <taxon>Pooideae</taxon>
        <taxon>Triticodae</taxon>
        <taxon>Triticeae</taxon>
        <taxon>Hordeinae</taxon>
        <taxon>Hordeum</taxon>
    </lineage>
</organism>
<feature type="region of interest" description="Disordered" evidence="1">
    <location>
        <begin position="1"/>
        <end position="22"/>
    </location>
</feature>
<dbReference type="RefSeq" id="XP_044948053.1">
    <property type="nucleotide sequence ID" value="XM_045092118.1"/>
</dbReference>
<dbReference type="KEGG" id="hvg:123397581"/>
<evidence type="ECO:0000313" key="2">
    <source>
        <dbReference type="EnsemblPlants" id="HORVU.MOREX.r3.5HG0487490.1.CDS1"/>
    </source>
</evidence>
<feature type="compositionally biased region" description="Basic and acidic residues" evidence="1">
    <location>
        <begin position="1"/>
        <end position="10"/>
    </location>
</feature>
<dbReference type="PANTHER" id="PTHR31696:SF3">
    <property type="entry name" value="OS09G0463600 PROTEIN"/>
    <property type="match status" value="1"/>
</dbReference>
<feature type="region of interest" description="Disordered" evidence="1">
    <location>
        <begin position="52"/>
        <end position="103"/>
    </location>
</feature>
<dbReference type="EnsemblPlants" id="HORVU.MOREX.r3.5HG0487490.1">
    <property type="protein sequence ID" value="HORVU.MOREX.r3.5HG0487490.1.CDS1"/>
    <property type="gene ID" value="HORVU.MOREX.r3.5HG0487490"/>
</dbReference>
<proteinExistence type="predicted"/>
<dbReference type="Pfam" id="PF04759">
    <property type="entry name" value="DUF617"/>
    <property type="match status" value="1"/>
</dbReference>